<organism evidence="1 2">
    <name type="scientific">Rhododendron simsii</name>
    <name type="common">Sims's rhododendron</name>
    <dbReference type="NCBI Taxonomy" id="118357"/>
    <lineage>
        <taxon>Eukaryota</taxon>
        <taxon>Viridiplantae</taxon>
        <taxon>Streptophyta</taxon>
        <taxon>Embryophyta</taxon>
        <taxon>Tracheophyta</taxon>
        <taxon>Spermatophyta</taxon>
        <taxon>Magnoliopsida</taxon>
        <taxon>eudicotyledons</taxon>
        <taxon>Gunneridae</taxon>
        <taxon>Pentapetalae</taxon>
        <taxon>asterids</taxon>
        <taxon>Ericales</taxon>
        <taxon>Ericaceae</taxon>
        <taxon>Ericoideae</taxon>
        <taxon>Rhodoreae</taxon>
        <taxon>Rhododendron</taxon>
    </lineage>
</organism>
<protein>
    <submittedName>
        <fullName evidence="1">Uncharacterized protein</fullName>
    </submittedName>
</protein>
<evidence type="ECO:0000313" key="2">
    <source>
        <dbReference type="Proteomes" id="UP000626092"/>
    </source>
</evidence>
<comment type="caution">
    <text evidence="1">The sequence shown here is derived from an EMBL/GenBank/DDBJ whole genome shotgun (WGS) entry which is preliminary data.</text>
</comment>
<evidence type="ECO:0000313" key="1">
    <source>
        <dbReference type="EMBL" id="KAF7119690.1"/>
    </source>
</evidence>
<dbReference type="OrthoDB" id="1681615at2759"/>
<name>A0A834FXX3_RHOSS</name>
<proteinExistence type="predicted"/>
<keyword evidence="2" id="KW-1185">Reference proteome</keyword>
<sequence length="153" mass="17764">MIVKQKRPVLRLGSSFGISPRFRIVESFIINLVPKNWLKKSLKLEKSIHGKQAIHRGRMKPWSRKTQLWRKKELRELRTAISKLESNVPSVVDKNVGALEEEILELKPAISKLESRSRSATPVPRQVGSDDAFKKEVNGLTDQEWRIERWLET</sequence>
<dbReference type="EMBL" id="WJXA01000013">
    <property type="protein sequence ID" value="KAF7119690.1"/>
    <property type="molecule type" value="Genomic_DNA"/>
</dbReference>
<gene>
    <name evidence="1" type="ORF">RHSIM_Rhsim13G0138300</name>
</gene>
<accession>A0A834FXX3</accession>
<reference evidence="1" key="1">
    <citation type="submission" date="2019-11" db="EMBL/GenBank/DDBJ databases">
        <authorList>
            <person name="Liu Y."/>
            <person name="Hou J."/>
            <person name="Li T.-Q."/>
            <person name="Guan C.-H."/>
            <person name="Wu X."/>
            <person name="Wu H.-Z."/>
            <person name="Ling F."/>
            <person name="Zhang R."/>
            <person name="Shi X.-G."/>
            <person name="Ren J.-P."/>
            <person name="Chen E.-F."/>
            <person name="Sun J.-M."/>
        </authorList>
    </citation>
    <scope>NUCLEOTIDE SEQUENCE</scope>
    <source>
        <strain evidence="1">Adult_tree_wgs_1</strain>
        <tissue evidence="1">Leaves</tissue>
    </source>
</reference>
<dbReference type="Proteomes" id="UP000626092">
    <property type="component" value="Unassembled WGS sequence"/>
</dbReference>
<dbReference type="AlphaFoldDB" id="A0A834FXX3"/>